<name>A0ABS6GP38_9BACI</name>
<feature type="transmembrane region" description="Helical" evidence="1">
    <location>
        <begin position="29"/>
        <end position="49"/>
    </location>
</feature>
<accession>A0ABS6GP38</accession>
<evidence type="ECO:0000313" key="3">
    <source>
        <dbReference type="Proteomes" id="UP000812672"/>
    </source>
</evidence>
<sequence length="72" mass="8290">MKEFIGTFLACVIVCSIFSFFFLGLIVEYIWFAIILVAFVFAVLITAFIKQEARIEELEQRVEQFLSSSAQN</sequence>
<evidence type="ECO:0000313" key="2">
    <source>
        <dbReference type="EMBL" id="MBU6080833.1"/>
    </source>
</evidence>
<dbReference type="Proteomes" id="UP000812672">
    <property type="component" value="Unassembled WGS sequence"/>
</dbReference>
<protein>
    <submittedName>
        <fullName evidence="2">Uncharacterized protein</fullName>
    </submittedName>
</protein>
<comment type="caution">
    <text evidence="2">The sequence shown here is derived from an EMBL/GenBank/DDBJ whole genome shotgun (WGS) entry which is preliminary data.</text>
</comment>
<proteinExistence type="predicted"/>
<gene>
    <name evidence="2" type="ORF">KQ486_07365</name>
</gene>
<keyword evidence="1" id="KW-0812">Transmembrane</keyword>
<reference evidence="2 3" key="1">
    <citation type="journal article" date="2011" name="Int. J. Syst. Evol. Microbiol.">
        <title>Allobacillus halotolerans gen. nov., sp. nov. isolated from shrimp paste.</title>
        <authorList>
            <person name="Sheu S.Y."/>
            <person name="Arun A.B."/>
            <person name="Jiang S.R."/>
            <person name="Young C.C."/>
            <person name="Chen W.M."/>
        </authorList>
    </citation>
    <scope>NUCLEOTIDE SEQUENCE [LARGE SCALE GENOMIC DNA]</scope>
    <source>
        <strain evidence="2 3">LMG 24826</strain>
    </source>
</reference>
<dbReference type="RefSeq" id="WP_216687205.1">
    <property type="nucleotide sequence ID" value="NZ_CAUPKR010000017.1"/>
</dbReference>
<dbReference type="EMBL" id="JAHLZF010000009">
    <property type="protein sequence ID" value="MBU6080833.1"/>
    <property type="molecule type" value="Genomic_DNA"/>
</dbReference>
<keyword evidence="1" id="KW-1133">Transmembrane helix</keyword>
<keyword evidence="3" id="KW-1185">Reference proteome</keyword>
<keyword evidence="1" id="KW-0472">Membrane</keyword>
<feature type="transmembrane region" description="Helical" evidence="1">
    <location>
        <begin position="5"/>
        <end position="23"/>
    </location>
</feature>
<organism evidence="2 3">
    <name type="scientific">Allobacillus halotolerans</name>
    <dbReference type="NCBI Taxonomy" id="570278"/>
    <lineage>
        <taxon>Bacteria</taxon>
        <taxon>Bacillati</taxon>
        <taxon>Bacillota</taxon>
        <taxon>Bacilli</taxon>
        <taxon>Bacillales</taxon>
        <taxon>Bacillaceae</taxon>
        <taxon>Allobacillus</taxon>
    </lineage>
</organism>
<evidence type="ECO:0000256" key="1">
    <source>
        <dbReference type="SAM" id="Phobius"/>
    </source>
</evidence>